<evidence type="ECO:0000313" key="4">
    <source>
        <dbReference type="Proteomes" id="UP000177905"/>
    </source>
</evidence>
<dbReference type="SUPFAM" id="SSF89919">
    <property type="entry name" value="Ribosome-binding factor A, RbfA"/>
    <property type="match status" value="1"/>
</dbReference>
<dbReference type="InterPro" id="IPR000238">
    <property type="entry name" value="RbfA"/>
</dbReference>
<keyword evidence="1 2" id="KW-0690">Ribosome biogenesis</keyword>
<gene>
    <name evidence="2" type="primary">rbfA</name>
    <name evidence="3" type="ORF">A2290_06795</name>
</gene>
<name>A0A1F4S6A3_UNCSA</name>
<dbReference type="NCBIfam" id="TIGR00082">
    <property type="entry name" value="rbfA"/>
    <property type="match status" value="1"/>
</dbReference>
<dbReference type="PROSITE" id="PS01319">
    <property type="entry name" value="RBFA"/>
    <property type="match status" value="1"/>
</dbReference>
<reference evidence="3 4" key="1">
    <citation type="journal article" date="2016" name="Nat. Commun.">
        <title>Thousands of microbial genomes shed light on interconnected biogeochemical processes in an aquifer system.</title>
        <authorList>
            <person name="Anantharaman K."/>
            <person name="Brown C.T."/>
            <person name="Hug L.A."/>
            <person name="Sharon I."/>
            <person name="Castelle C.J."/>
            <person name="Probst A.J."/>
            <person name="Thomas B.C."/>
            <person name="Singh A."/>
            <person name="Wilkins M.J."/>
            <person name="Karaoz U."/>
            <person name="Brodie E.L."/>
            <person name="Williams K.H."/>
            <person name="Hubbard S.S."/>
            <person name="Banfield J.F."/>
        </authorList>
    </citation>
    <scope>NUCLEOTIDE SEQUENCE [LARGE SCALE GENOMIC DNA]</scope>
</reference>
<dbReference type="InterPro" id="IPR023799">
    <property type="entry name" value="RbfA_dom_sf"/>
</dbReference>
<comment type="subcellular location">
    <subcellularLocation>
        <location evidence="2">Cytoplasm</location>
    </subcellularLocation>
</comment>
<protein>
    <recommendedName>
        <fullName evidence="2">Ribosome-binding factor A</fullName>
    </recommendedName>
</protein>
<comment type="subunit">
    <text evidence="2">Monomer. Binds 30S ribosomal subunits, but not 50S ribosomal subunits or 70S ribosomes.</text>
</comment>
<dbReference type="GO" id="GO:0043024">
    <property type="term" value="F:ribosomal small subunit binding"/>
    <property type="evidence" value="ECO:0007669"/>
    <property type="project" value="TreeGrafter"/>
</dbReference>
<dbReference type="GO" id="GO:0030490">
    <property type="term" value="P:maturation of SSU-rRNA"/>
    <property type="evidence" value="ECO:0007669"/>
    <property type="project" value="UniProtKB-UniRule"/>
</dbReference>
<dbReference type="PANTHER" id="PTHR33515">
    <property type="entry name" value="RIBOSOME-BINDING FACTOR A, CHLOROPLASTIC-RELATED"/>
    <property type="match status" value="1"/>
</dbReference>
<dbReference type="GO" id="GO:0005829">
    <property type="term" value="C:cytosol"/>
    <property type="evidence" value="ECO:0007669"/>
    <property type="project" value="TreeGrafter"/>
</dbReference>
<dbReference type="InterPro" id="IPR020053">
    <property type="entry name" value="Ribosome-bd_factorA_CS"/>
</dbReference>
<dbReference type="EMBL" id="MEUA01000016">
    <property type="protein sequence ID" value="OGC15940.1"/>
    <property type="molecule type" value="Genomic_DNA"/>
</dbReference>
<dbReference type="PANTHER" id="PTHR33515:SF1">
    <property type="entry name" value="RIBOSOME-BINDING FACTOR A, CHLOROPLASTIC-RELATED"/>
    <property type="match status" value="1"/>
</dbReference>
<dbReference type="Pfam" id="PF02033">
    <property type="entry name" value="RBFA"/>
    <property type="match status" value="1"/>
</dbReference>
<dbReference type="InterPro" id="IPR015946">
    <property type="entry name" value="KH_dom-like_a/b"/>
</dbReference>
<comment type="caution">
    <text evidence="3">The sequence shown here is derived from an EMBL/GenBank/DDBJ whole genome shotgun (WGS) entry which is preliminary data.</text>
</comment>
<sequence>MSRIERVAELIKKEVSSILREKVSDPRIGFVSLTDVEILPDLKIAKIFFSVLGDEKAKKDSLAGLKSATSYIRCELGHVLKLKFVPEILFVYDKSLERGSRVLSLMNKVKDQKEL</sequence>
<evidence type="ECO:0000313" key="3">
    <source>
        <dbReference type="EMBL" id="OGC15940.1"/>
    </source>
</evidence>
<comment type="function">
    <text evidence="2">One of several proteins that assist in the late maturation steps of the functional core of the 30S ribosomal subunit. Associates with free 30S ribosomal subunits (but not with 30S subunits that are part of 70S ribosomes or polysomes). Required for efficient processing of 16S rRNA. May interact with the 5'-terminal helix region of 16S rRNA.</text>
</comment>
<accession>A0A1F4S6A3</accession>
<dbReference type="Gene3D" id="3.30.300.20">
    <property type="match status" value="1"/>
</dbReference>
<keyword evidence="2" id="KW-0963">Cytoplasm</keyword>
<evidence type="ECO:0000256" key="1">
    <source>
        <dbReference type="ARBA" id="ARBA00022517"/>
    </source>
</evidence>
<evidence type="ECO:0000256" key="2">
    <source>
        <dbReference type="HAMAP-Rule" id="MF_00003"/>
    </source>
</evidence>
<organism evidence="3 4">
    <name type="scientific">candidate division WOR-1 bacterium RIFOXYB2_FULL_36_35</name>
    <dbReference type="NCBI Taxonomy" id="1802578"/>
    <lineage>
        <taxon>Bacteria</taxon>
        <taxon>Bacillati</taxon>
        <taxon>Saganbacteria</taxon>
    </lineage>
</organism>
<comment type="similarity">
    <text evidence="2">Belongs to the RbfA family.</text>
</comment>
<proteinExistence type="inferred from homology"/>
<dbReference type="HAMAP" id="MF_00003">
    <property type="entry name" value="RbfA"/>
    <property type="match status" value="1"/>
</dbReference>
<dbReference type="AlphaFoldDB" id="A0A1F4S6A3"/>
<dbReference type="Proteomes" id="UP000177905">
    <property type="component" value="Unassembled WGS sequence"/>
</dbReference>